<dbReference type="Pfam" id="PF00582">
    <property type="entry name" value="Usp"/>
    <property type="match status" value="1"/>
</dbReference>
<keyword evidence="6" id="KW-1185">Reference proteome</keyword>
<organism evidence="3 5">
    <name type="scientific">Burkholderia glumae</name>
    <name type="common">Pseudomonas glumae</name>
    <dbReference type="NCBI Taxonomy" id="337"/>
    <lineage>
        <taxon>Bacteria</taxon>
        <taxon>Pseudomonadati</taxon>
        <taxon>Pseudomonadota</taxon>
        <taxon>Betaproteobacteria</taxon>
        <taxon>Burkholderiales</taxon>
        <taxon>Burkholderiaceae</taxon>
        <taxon>Burkholderia</taxon>
    </lineage>
</organism>
<name>A0AAP9XXJ2_BURGL</name>
<comment type="similarity">
    <text evidence="1">Belongs to the universal stress protein A family.</text>
</comment>
<dbReference type="PRINTS" id="PR01438">
    <property type="entry name" value="UNVRSLSTRESS"/>
</dbReference>
<sequence length="151" mass="16090">MYERIFAALDDSRGAWLALAQAIALARASGGTVEARYVVPDAPRLIDFDSGYVDRLEPHRPTPDRAATVTAAAQAALRRSGVRGSALAIEAGGEDVSAVLARAAIECDADLIVMGTRGRRGWRRMLLGSIAESLVRVAGRPVLVVRELPAR</sequence>
<dbReference type="Gene3D" id="3.40.50.620">
    <property type="entry name" value="HUPs"/>
    <property type="match status" value="1"/>
</dbReference>
<dbReference type="GeneID" id="45693935"/>
<dbReference type="PANTHER" id="PTHR46268">
    <property type="entry name" value="STRESS RESPONSE PROTEIN NHAX"/>
    <property type="match status" value="1"/>
</dbReference>
<dbReference type="PANTHER" id="PTHR46268:SF15">
    <property type="entry name" value="UNIVERSAL STRESS PROTEIN HP_0031"/>
    <property type="match status" value="1"/>
</dbReference>
<dbReference type="InterPro" id="IPR006015">
    <property type="entry name" value="Universal_stress_UspA"/>
</dbReference>
<evidence type="ECO:0000259" key="2">
    <source>
        <dbReference type="Pfam" id="PF00582"/>
    </source>
</evidence>
<dbReference type="InterPro" id="IPR006016">
    <property type="entry name" value="UspA"/>
</dbReference>
<protein>
    <submittedName>
        <fullName evidence="3">Universal stress protein</fullName>
    </submittedName>
</protein>
<dbReference type="Proteomes" id="UP000594892">
    <property type="component" value="Chromosome 1"/>
</dbReference>
<dbReference type="RefSeq" id="WP_015878041.1">
    <property type="nucleotide sequence ID" value="NZ_CP021075.1"/>
</dbReference>
<dbReference type="InterPro" id="IPR014729">
    <property type="entry name" value="Rossmann-like_a/b/a_fold"/>
</dbReference>
<evidence type="ECO:0000313" key="4">
    <source>
        <dbReference type="EMBL" id="USS42637.1"/>
    </source>
</evidence>
<reference evidence="4" key="2">
    <citation type="submission" date="2022-06" db="EMBL/GenBank/DDBJ databases">
        <title>Draft genome sequence of Burkholderia glumae strain GR20004 isolated from rice panicle showing bacterial panicle blight.</title>
        <authorList>
            <person name="Choi S.Y."/>
            <person name="Lee Y.H."/>
        </authorList>
    </citation>
    <scope>NUCLEOTIDE SEQUENCE</scope>
    <source>
        <strain evidence="4">GR20004</strain>
    </source>
</reference>
<dbReference type="EMBL" id="CP099583">
    <property type="protein sequence ID" value="USS42637.1"/>
    <property type="molecule type" value="Genomic_DNA"/>
</dbReference>
<gene>
    <name evidence="3" type="ORF">I6H06_06100</name>
    <name evidence="4" type="ORF">NFI99_10630</name>
</gene>
<feature type="domain" description="UspA" evidence="2">
    <location>
        <begin position="1"/>
        <end position="146"/>
    </location>
</feature>
<evidence type="ECO:0000313" key="5">
    <source>
        <dbReference type="Proteomes" id="UP000594892"/>
    </source>
</evidence>
<proteinExistence type="inferred from homology"/>
<dbReference type="AlphaFoldDB" id="A0AAP9XXJ2"/>
<evidence type="ECO:0000256" key="1">
    <source>
        <dbReference type="ARBA" id="ARBA00008791"/>
    </source>
</evidence>
<evidence type="ECO:0000313" key="6">
    <source>
        <dbReference type="Proteomes" id="UP001056386"/>
    </source>
</evidence>
<dbReference type="Proteomes" id="UP001056386">
    <property type="component" value="Chromosome 2"/>
</dbReference>
<evidence type="ECO:0000313" key="3">
    <source>
        <dbReference type="EMBL" id="QPQ89237.1"/>
    </source>
</evidence>
<dbReference type="EMBL" id="CP065600">
    <property type="protein sequence ID" value="QPQ89237.1"/>
    <property type="molecule type" value="Genomic_DNA"/>
</dbReference>
<reference evidence="3 5" key="1">
    <citation type="submission" date="2020-12" db="EMBL/GenBank/DDBJ databases">
        <title>FDA dAtabase for Regulatory Grade micrObial Sequences (FDA-ARGOS): Supporting development and validation of Infectious Disease Dx tests.</title>
        <authorList>
            <person name="Minogue T."/>
            <person name="Wolcott M."/>
            <person name="Wasieloski L."/>
            <person name="Aguilar W."/>
            <person name="Moore D."/>
            <person name="Jaissle J."/>
            <person name="Tallon L."/>
            <person name="Sadzewicz L."/>
            <person name="Zhao X."/>
            <person name="Boylan J."/>
            <person name="Ott S."/>
            <person name="Bowen H."/>
            <person name="Vavikolanu K."/>
            <person name="Mehta A."/>
            <person name="Aluvathingal J."/>
            <person name="Nadendla S."/>
            <person name="Yan Y."/>
            <person name="Sichtig H."/>
        </authorList>
    </citation>
    <scope>NUCLEOTIDE SEQUENCE [LARGE SCALE GENOMIC DNA]</scope>
    <source>
        <strain evidence="3 5">FDAARGOS_949</strain>
    </source>
</reference>
<accession>A0AAP9XXJ2</accession>
<dbReference type="SUPFAM" id="SSF52402">
    <property type="entry name" value="Adenine nucleotide alpha hydrolases-like"/>
    <property type="match status" value="1"/>
</dbReference>